<evidence type="ECO:0000256" key="5">
    <source>
        <dbReference type="ARBA" id="ARBA00023136"/>
    </source>
</evidence>
<keyword evidence="2 6" id="KW-1003">Cell membrane</keyword>
<evidence type="ECO:0000256" key="1">
    <source>
        <dbReference type="ARBA" id="ARBA00022448"/>
    </source>
</evidence>
<protein>
    <recommendedName>
        <fullName evidence="6">Probable inorganic carbon transporter subunit DabA</fullName>
    </recommendedName>
</protein>
<dbReference type="OrthoDB" id="9805101at2"/>
<keyword evidence="5 6" id="KW-0472">Membrane</keyword>
<dbReference type="GO" id="GO:0005886">
    <property type="term" value="C:plasma membrane"/>
    <property type="evidence" value="ECO:0007669"/>
    <property type="project" value="UniProtKB-SubCell"/>
</dbReference>
<dbReference type="InterPro" id="IPR018752">
    <property type="entry name" value="DabA"/>
</dbReference>
<feature type="binding site" evidence="6">
    <location>
        <position position="499"/>
    </location>
    <ligand>
        <name>Zn(2+)</name>
        <dbReference type="ChEBI" id="CHEBI:29105"/>
    </ligand>
</feature>
<name>A0A3L9XVJ8_9RHOB</name>
<keyword evidence="3 6" id="KW-0479">Metal-binding</keyword>
<dbReference type="Pfam" id="PF10070">
    <property type="entry name" value="DabA"/>
    <property type="match status" value="1"/>
</dbReference>
<reference evidence="7 8" key="1">
    <citation type="submission" date="2018-10" db="EMBL/GenBank/DDBJ databases">
        <authorList>
            <person name="Jung H.S."/>
            <person name="Jeon C.O."/>
        </authorList>
    </citation>
    <scope>NUCLEOTIDE SEQUENCE [LARGE SCALE GENOMIC DNA]</scope>
    <source>
        <strain evidence="7 8">MA-7-27</strain>
    </source>
</reference>
<comment type="similarity">
    <text evidence="6">Belongs to the inorganic carbon transporter (TC 9.A.2) DabA family.</text>
</comment>
<dbReference type="Proteomes" id="UP000281343">
    <property type="component" value="Unassembled WGS sequence"/>
</dbReference>
<dbReference type="EMBL" id="RCNT01000016">
    <property type="protein sequence ID" value="RMA40631.1"/>
    <property type="molecule type" value="Genomic_DNA"/>
</dbReference>
<keyword evidence="4 6" id="KW-0862">Zinc</keyword>
<comment type="subunit">
    <text evidence="6">Forms a complex with DabB.</text>
</comment>
<evidence type="ECO:0000256" key="2">
    <source>
        <dbReference type="ARBA" id="ARBA00022475"/>
    </source>
</evidence>
<comment type="function">
    <text evidence="6">Part of an energy-coupled inorganic carbon pump.</text>
</comment>
<evidence type="ECO:0000256" key="3">
    <source>
        <dbReference type="ARBA" id="ARBA00022723"/>
    </source>
</evidence>
<feature type="binding site" evidence="6">
    <location>
        <position position="514"/>
    </location>
    <ligand>
        <name>Zn(2+)</name>
        <dbReference type="ChEBI" id="CHEBI:29105"/>
    </ligand>
</feature>
<dbReference type="AlphaFoldDB" id="A0A3L9XVJ8"/>
<evidence type="ECO:0000256" key="6">
    <source>
        <dbReference type="HAMAP-Rule" id="MF_01871"/>
    </source>
</evidence>
<sequence>MTLITPITADLTSDAIAGAADIAGRRLAPIWPLSSFVAVNPFLGLADRGIDDAMAYVAKVSGGKMALPRAQYAEAIATGRIAPEDLDHAVTQMPDVARDGRELATLAEQPEPGAPETWQTMADLAAAETGQDWPARVTQQIAGFAAAYFDGGQAAWKPTCEGGLWEAWKAEATLDRSAEIMGISDARATIANLPASADDALVWATHELGLSHAALADYFTRLLYTISGWAGHARYRLWQAELAGGTETSLRDLLTVRLVWEVLLLPKANRGTWEAAKAAYVDAPKAGAGDRVALALQIAYEQGWQRRVFAELGQGAPAPAEDRPAVQAAFCIDVRSEVFRRALETTMPGVETIGFAGFFGAALSYRPLGAAEATARCPVLLSPAGEAADEANAELATTRQGRIAAKSVWTRFKQAAVASFGYVETLGLTYAPKLLAQSLRTTTALGQGHAGLTAAEAATLAPALDAIPPADRAATAATILGAMSMAKGPFARIVMLAGHGGQSLNNPHAAGLDCGACGGHTGEANARLVARLLNDPQVRAELPEHGIDMPEDTVFVAALHDTTTDEVALFDTAALVPTHGEDLLSLQKALRDAGALARAERSNLLTLDAGLSLDAAIAARAQDWSQVRPEWALAGCAAFIAAPRHRTRGTDLEGRSFLHSYDWEADAENGYGVLELILTAPLVVASWINLQYYGSSMDNRVFGAGNKVLHNVSGLVGVLEGTGGDLRPGLPFQSVHDGERLIHEPLRLSAVVEAPVEAMNAIIAKHDGLRDLLDNGWVHLFQMDADGKVAERYVGDLNWEPVEGGAVQTPSAAA</sequence>
<dbReference type="HAMAP" id="MF_01871">
    <property type="entry name" value="DabA"/>
    <property type="match status" value="1"/>
</dbReference>
<proteinExistence type="inferred from homology"/>
<dbReference type="PANTHER" id="PTHR38344:SF1">
    <property type="entry name" value="INORGANIC CARBON TRANSPORTER SUBUNIT DABA-RELATED"/>
    <property type="match status" value="1"/>
</dbReference>
<dbReference type="PANTHER" id="PTHR38344">
    <property type="entry name" value="UPF0753 PROTEIN AQ_863"/>
    <property type="match status" value="1"/>
</dbReference>
<evidence type="ECO:0000256" key="4">
    <source>
        <dbReference type="ARBA" id="ARBA00022833"/>
    </source>
</evidence>
<organism evidence="7 8">
    <name type="scientific">Rhodophyticola porphyridii</name>
    <dbReference type="NCBI Taxonomy" id="1852017"/>
    <lineage>
        <taxon>Bacteria</taxon>
        <taxon>Pseudomonadati</taxon>
        <taxon>Pseudomonadota</taxon>
        <taxon>Alphaproteobacteria</taxon>
        <taxon>Rhodobacterales</taxon>
        <taxon>Roseobacteraceae</taxon>
        <taxon>Rhodophyticola</taxon>
    </lineage>
</organism>
<dbReference type="GO" id="GO:0008270">
    <property type="term" value="F:zinc ion binding"/>
    <property type="evidence" value="ECO:0007669"/>
    <property type="project" value="UniProtKB-UniRule"/>
</dbReference>
<dbReference type="RefSeq" id="WP_121899643.1">
    <property type="nucleotide sequence ID" value="NZ_RCNT01000016.1"/>
</dbReference>
<keyword evidence="1 6" id="KW-0813">Transport</keyword>
<comment type="cofactor">
    <cofactor evidence="6">
        <name>Zn(2+)</name>
        <dbReference type="ChEBI" id="CHEBI:29105"/>
    </cofactor>
</comment>
<comment type="subcellular location">
    <subcellularLocation>
        <location evidence="6">Cell membrane</location>
        <topology evidence="6">Peripheral membrane protein</topology>
    </subcellularLocation>
</comment>
<accession>A0A3L9XVJ8</accession>
<evidence type="ECO:0000313" key="8">
    <source>
        <dbReference type="Proteomes" id="UP000281343"/>
    </source>
</evidence>
<gene>
    <name evidence="6" type="primary">dabA</name>
    <name evidence="7" type="ORF">D9R08_18685</name>
</gene>
<feature type="binding site" evidence="6">
    <location>
        <position position="331"/>
    </location>
    <ligand>
        <name>Zn(2+)</name>
        <dbReference type="ChEBI" id="CHEBI:29105"/>
    </ligand>
</feature>
<comment type="caution">
    <text evidence="7">The sequence shown here is derived from an EMBL/GenBank/DDBJ whole genome shotgun (WGS) entry which is preliminary data.</text>
</comment>
<keyword evidence="8" id="KW-1185">Reference proteome</keyword>
<feature type="binding site" evidence="6">
    <location>
        <position position="333"/>
    </location>
    <ligand>
        <name>Zn(2+)</name>
        <dbReference type="ChEBI" id="CHEBI:29105"/>
    </ligand>
</feature>
<evidence type="ECO:0000313" key="7">
    <source>
        <dbReference type="EMBL" id="RMA40631.1"/>
    </source>
</evidence>